<dbReference type="EMBL" id="CP136896">
    <property type="protein sequence ID" value="WOL14705.1"/>
    <property type="molecule type" value="Genomic_DNA"/>
</dbReference>
<dbReference type="InterPro" id="IPR006461">
    <property type="entry name" value="PLAC_motif_containing"/>
</dbReference>
<dbReference type="PANTHER" id="PTHR15907">
    <property type="entry name" value="DUF614 FAMILY PROTEIN-RELATED"/>
    <property type="match status" value="1"/>
</dbReference>
<proteinExistence type="predicted"/>
<sequence>MTLARRVAGGGCQPGHSSDFDRIIGWGRGKQARLPPLPHARRPPAFSFSNLAGNALLSSKYRLDVWSFNFHSRQRSLIHHFLKFSLFVRIMNMKGQGSYVPPRYIPLDQLDTEADSTTVNDIHSSQQSATQDLTQWSSGICACFDDMPSCCIGAVCPCFLFGKNAEFLGSGTLAGSCMTHFILWGLVNSLCCLFTGGLLAGVPGSMVACYACGYRKTLRGKYNLQEAPCGDLPTHLFCHLCAICQEYREIRERSNGYSPTLTLSTVVAPPTQTMEHGNGS</sequence>
<evidence type="ECO:0000313" key="2">
    <source>
        <dbReference type="Proteomes" id="UP001327560"/>
    </source>
</evidence>
<keyword evidence="2" id="KW-1185">Reference proteome</keyword>
<reference evidence="1 2" key="1">
    <citation type="submission" date="2023-10" db="EMBL/GenBank/DDBJ databases">
        <title>Chromosome-scale genome assembly provides insights into flower coloration mechanisms of Canna indica.</title>
        <authorList>
            <person name="Li C."/>
        </authorList>
    </citation>
    <scope>NUCLEOTIDE SEQUENCE [LARGE SCALE GENOMIC DNA]</scope>
    <source>
        <tissue evidence="1">Flower</tissue>
    </source>
</reference>
<gene>
    <name evidence="1" type="ORF">Cni_G23486</name>
</gene>
<evidence type="ECO:0000313" key="1">
    <source>
        <dbReference type="EMBL" id="WOL14705.1"/>
    </source>
</evidence>
<accession>A0AAQ3KUI7</accession>
<protein>
    <submittedName>
        <fullName evidence="1">Cell number regulator 5</fullName>
    </submittedName>
</protein>
<organism evidence="1 2">
    <name type="scientific">Canna indica</name>
    <name type="common">Indian-shot</name>
    <dbReference type="NCBI Taxonomy" id="4628"/>
    <lineage>
        <taxon>Eukaryota</taxon>
        <taxon>Viridiplantae</taxon>
        <taxon>Streptophyta</taxon>
        <taxon>Embryophyta</taxon>
        <taxon>Tracheophyta</taxon>
        <taxon>Spermatophyta</taxon>
        <taxon>Magnoliopsida</taxon>
        <taxon>Liliopsida</taxon>
        <taxon>Zingiberales</taxon>
        <taxon>Cannaceae</taxon>
        <taxon>Canna</taxon>
    </lineage>
</organism>
<dbReference type="Proteomes" id="UP001327560">
    <property type="component" value="Chromosome 7"/>
</dbReference>
<dbReference type="Pfam" id="PF04749">
    <property type="entry name" value="PLAC8"/>
    <property type="match status" value="1"/>
</dbReference>
<name>A0AAQ3KUI7_9LILI</name>
<dbReference type="AlphaFoldDB" id="A0AAQ3KUI7"/>
<dbReference type="NCBIfam" id="TIGR01571">
    <property type="entry name" value="A_thal_Cys_rich"/>
    <property type="match status" value="1"/>
</dbReference>